<keyword evidence="1" id="KW-0812">Transmembrane</keyword>
<dbReference type="EMBL" id="PUIA01000003">
    <property type="protein sequence ID" value="PQO41288.1"/>
    <property type="molecule type" value="Genomic_DNA"/>
</dbReference>
<evidence type="ECO:0000256" key="1">
    <source>
        <dbReference type="SAM" id="Phobius"/>
    </source>
</evidence>
<name>A0A2S8GA05_9BACT</name>
<protein>
    <recommendedName>
        <fullName evidence="2">DUF1559 domain-containing protein</fullName>
    </recommendedName>
</protein>
<accession>A0A2S8GA05</accession>
<dbReference type="AlphaFoldDB" id="A0A2S8GA05"/>
<evidence type="ECO:0000313" key="4">
    <source>
        <dbReference type="Proteomes" id="UP000240009"/>
    </source>
</evidence>
<dbReference type="Pfam" id="PF07596">
    <property type="entry name" value="SBP_bac_10"/>
    <property type="match status" value="1"/>
</dbReference>
<comment type="caution">
    <text evidence="3">The sequence shown here is derived from an EMBL/GenBank/DDBJ whole genome shotgun (WGS) entry which is preliminary data.</text>
</comment>
<feature type="transmembrane region" description="Helical" evidence="1">
    <location>
        <begin position="63"/>
        <end position="90"/>
    </location>
</feature>
<keyword evidence="1" id="KW-1133">Transmembrane helix</keyword>
<dbReference type="SUPFAM" id="SSF54523">
    <property type="entry name" value="Pili subunits"/>
    <property type="match status" value="1"/>
</dbReference>
<reference evidence="3 4" key="1">
    <citation type="submission" date="2018-02" db="EMBL/GenBank/DDBJ databases">
        <title>Comparative genomes isolates from brazilian mangrove.</title>
        <authorList>
            <person name="Araujo J.E."/>
            <person name="Taketani R.G."/>
            <person name="Silva M.C.P."/>
            <person name="Loureco M.V."/>
            <person name="Andreote F.D."/>
        </authorList>
    </citation>
    <scope>NUCLEOTIDE SEQUENCE [LARGE SCALE GENOMIC DNA]</scope>
    <source>
        <strain evidence="3 4">HEX-2 MGV</strain>
    </source>
</reference>
<gene>
    <name evidence="3" type="ORF">C5Y96_00835</name>
</gene>
<dbReference type="InterPro" id="IPR045584">
    <property type="entry name" value="Pilin-like"/>
</dbReference>
<keyword evidence="1" id="KW-0472">Membrane</keyword>
<organism evidence="3 4">
    <name type="scientific">Blastopirellula marina</name>
    <dbReference type="NCBI Taxonomy" id="124"/>
    <lineage>
        <taxon>Bacteria</taxon>
        <taxon>Pseudomonadati</taxon>
        <taxon>Planctomycetota</taxon>
        <taxon>Planctomycetia</taxon>
        <taxon>Pirellulales</taxon>
        <taxon>Pirellulaceae</taxon>
        <taxon>Blastopirellula</taxon>
    </lineage>
</organism>
<dbReference type="Proteomes" id="UP000240009">
    <property type="component" value="Unassembled WGS sequence"/>
</dbReference>
<evidence type="ECO:0000259" key="2">
    <source>
        <dbReference type="Pfam" id="PF07596"/>
    </source>
</evidence>
<dbReference type="PANTHER" id="PTHR30093:SF2">
    <property type="entry name" value="TYPE II SECRETION SYSTEM PROTEIN H"/>
    <property type="match status" value="1"/>
</dbReference>
<dbReference type="InterPro" id="IPR011453">
    <property type="entry name" value="DUF1559"/>
</dbReference>
<feature type="domain" description="DUF1559" evidence="2">
    <location>
        <begin position="113"/>
        <end position="209"/>
    </location>
</feature>
<proteinExistence type="predicted"/>
<evidence type="ECO:0000313" key="3">
    <source>
        <dbReference type="EMBL" id="PQO41288.1"/>
    </source>
</evidence>
<dbReference type="PANTHER" id="PTHR30093">
    <property type="entry name" value="GENERAL SECRETION PATHWAY PROTEIN G"/>
    <property type="match status" value="1"/>
</dbReference>
<sequence length="318" mass="34997">MPISFDCPHCGTHMKVLDRYAGQTGPCAVCAKTITIPGDPMATADMGHSRVGTRRSAEDNSGVALGTLIGILGGSIACFSVIFLAMVLIFRVAIPAANQMRTDSLNRASLAKIERIVQALNAYHDQHGSYPPAYFTDDKGKPTHSWRVMILPQLDRNDLYQQYNFDEPWNSPANVEVTTRMPDVYRSEIDNSPGSTSTNFAAVVGKRTMFPHEKSTTRSQAIDDHDTILMVVEIHGLGFDWTDPAENYDVDSPQGTMVIDNNRYSTTGNKSMLTGNMGVMSEDTYHVDENTSITLLQSMATRSGSEDIGYEMDLLEQP</sequence>